<dbReference type="InterPro" id="IPR001304">
    <property type="entry name" value="C-type_lectin-like"/>
</dbReference>
<evidence type="ECO:0000256" key="1">
    <source>
        <dbReference type="SAM" id="SignalP"/>
    </source>
</evidence>
<proteinExistence type="predicted"/>
<dbReference type="Pfam" id="PF00059">
    <property type="entry name" value="Lectin_C"/>
    <property type="match status" value="1"/>
</dbReference>
<accession>A0ABY7DWU8</accession>
<keyword evidence="1" id="KW-0732">Signal</keyword>
<gene>
    <name evidence="3" type="ORF">MAR_007850</name>
</gene>
<dbReference type="InterPro" id="IPR050111">
    <property type="entry name" value="C-type_lectin/snaclec_domain"/>
</dbReference>
<feature type="chain" id="PRO_5045740388" evidence="1">
    <location>
        <begin position="19"/>
        <end position="154"/>
    </location>
</feature>
<dbReference type="Proteomes" id="UP001164746">
    <property type="component" value="Chromosome 4"/>
</dbReference>
<keyword evidence="4" id="KW-1185">Reference proteome</keyword>
<sequence>MKLAVTLAFCFIVKVSKGNTVLQSSCQLDLETTLLKSLELLKNAVGRGECPISCLDGWIKYQGSCYLFGNTAGTFAQAEEFCAENGGNLVHINNSDENDFLKESARERTNWSISQPDDGSSNEDCAELHSGYGLKWNDRECDNNSHYPLCERIN</sequence>
<feature type="domain" description="C-type lectin" evidence="2">
    <location>
        <begin position="61"/>
        <end position="147"/>
    </location>
</feature>
<protein>
    <submittedName>
        <fullName evidence="3">CLC4G-like protein</fullName>
    </submittedName>
</protein>
<dbReference type="InterPro" id="IPR016187">
    <property type="entry name" value="CTDL_fold"/>
</dbReference>
<dbReference type="CDD" id="cd00037">
    <property type="entry name" value="CLECT"/>
    <property type="match status" value="1"/>
</dbReference>
<evidence type="ECO:0000313" key="3">
    <source>
        <dbReference type="EMBL" id="WAR01292.1"/>
    </source>
</evidence>
<dbReference type="EMBL" id="CP111015">
    <property type="protein sequence ID" value="WAR01292.1"/>
    <property type="molecule type" value="Genomic_DNA"/>
</dbReference>
<dbReference type="InterPro" id="IPR016186">
    <property type="entry name" value="C-type_lectin-like/link_sf"/>
</dbReference>
<dbReference type="PANTHER" id="PTHR22803">
    <property type="entry name" value="MANNOSE, PHOSPHOLIPASE, LECTIN RECEPTOR RELATED"/>
    <property type="match status" value="1"/>
</dbReference>
<reference evidence="3" key="1">
    <citation type="submission" date="2022-11" db="EMBL/GenBank/DDBJ databases">
        <title>Centuries of genome instability and evolution in soft-shell clam transmissible cancer (bioRxiv).</title>
        <authorList>
            <person name="Hart S.F.M."/>
            <person name="Yonemitsu M.A."/>
            <person name="Giersch R.M."/>
            <person name="Beal B.F."/>
            <person name="Arriagada G."/>
            <person name="Davis B.W."/>
            <person name="Ostrander E.A."/>
            <person name="Goff S.P."/>
            <person name="Metzger M.J."/>
        </authorList>
    </citation>
    <scope>NUCLEOTIDE SEQUENCE</scope>
    <source>
        <strain evidence="3">MELC-2E11</strain>
        <tissue evidence="3">Siphon/mantle</tissue>
    </source>
</reference>
<evidence type="ECO:0000313" key="4">
    <source>
        <dbReference type="Proteomes" id="UP001164746"/>
    </source>
</evidence>
<dbReference type="SMART" id="SM00034">
    <property type="entry name" value="CLECT"/>
    <property type="match status" value="1"/>
</dbReference>
<organism evidence="3 4">
    <name type="scientific">Mya arenaria</name>
    <name type="common">Soft-shell clam</name>
    <dbReference type="NCBI Taxonomy" id="6604"/>
    <lineage>
        <taxon>Eukaryota</taxon>
        <taxon>Metazoa</taxon>
        <taxon>Spiralia</taxon>
        <taxon>Lophotrochozoa</taxon>
        <taxon>Mollusca</taxon>
        <taxon>Bivalvia</taxon>
        <taxon>Autobranchia</taxon>
        <taxon>Heteroconchia</taxon>
        <taxon>Euheterodonta</taxon>
        <taxon>Imparidentia</taxon>
        <taxon>Neoheterodontei</taxon>
        <taxon>Myida</taxon>
        <taxon>Myoidea</taxon>
        <taxon>Myidae</taxon>
        <taxon>Mya</taxon>
    </lineage>
</organism>
<evidence type="ECO:0000259" key="2">
    <source>
        <dbReference type="PROSITE" id="PS50041"/>
    </source>
</evidence>
<name>A0ABY7DWU8_MYAAR</name>
<feature type="signal peptide" evidence="1">
    <location>
        <begin position="1"/>
        <end position="18"/>
    </location>
</feature>
<dbReference type="SUPFAM" id="SSF56436">
    <property type="entry name" value="C-type lectin-like"/>
    <property type="match status" value="1"/>
</dbReference>
<dbReference type="Gene3D" id="3.10.100.10">
    <property type="entry name" value="Mannose-Binding Protein A, subunit A"/>
    <property type="match status" value="2"/>
</dbReference>
<dbReference type="PROSITE" id="PS50041">
    <property type="entry name" value="C_TYPE_LECTIN_2"/>
    <property type="match status" value="1"/>
</dbReference>